<reference evidence="5" key="1">
    <citation type="journal article" date="2019" name="Int. J. Syst. Evol. Microbiol.">
        <title>The Global Catalogue of Microorganisms (GCM) 10K type strain sequencing project: providing services to taxonomists for standard genome sequencing and annotation.</title>
        <authorList>
            <consortium name="The Broad Institute Genomics Platform"/>
            <consortium name="The Broad Institute Genome Sequencing Center for Infectious Disease"/>
            <person name="Wu L."/>
            <person name="Ma J."/>
        </authorList>
    </citation>
    <scope>NUCLEOTIDE SEQUENCE [LARGE SCALE GENOMIC DNA]</scope>
    <source>
        <strain evidence="5">CGMCC 4.1469</strain>
    </source>
</reference>
<feature type="domain" description="ATP-grasp" evidence="3">
    <location>
        <begin position="151"/>
        <end position="343"/>
    </location>
</feature>
<dbReference type="GO" id="GO:0016874">
    <property type="term" value="F:ligase activity"/>
    <property type="evidence" value="ECO:0007669"/>
    <property type="project" value="UniProtKB-KW"/>
</dbReference>
<evidence type="ECO:0000313" key="5">
    <source>
        <dbReference type="Proteomes" id="UP001596067"/>
    </source>
</evidence>
<dbReference type="Proteomes" id="UP001596067">
    <property type="component" value="Unassembled WGS sequence"/>
</dbReference>
<dbReference type="InterPro" id="IPR013815">
    <property type="entry name" value="ATP_grasp_subdomain_1"/>
</dbReference>
<feature type="compositionally biased region" description="Basic and acidic residues" evidence="2">
    <location>
        <begin position="64"/>
        <end position="77"/>
    </location>
</feature>
<dbReference type="RefSeq" id="WP_313767408.1">
    <property type="nucleotide sequence ID" value="NZ_BAAAVH010000027.1"/>
</dbReference>
<sequence length="356" mass="36978">MARSELVVMTDHSSTEGSREVLATAVRALTGRSPVLVDARHYMTGGTGRITGTGTPGAGSPRADGSRPDGPRPDGPRAEGPGVGGAGGALRLEVPAEGIAVTAEAVLVYEVPPHRRRDFEAFQRLLRDHGARSLGTDAEAWRTATEKDLTIERFVRDGIPHMPTVTLSRPTPEAAAEAVDRLGGDVWARPTVGMGGSDVFHVTTRAQLAAAARHYAEAGTDWLIARDAANFTPDGRRHQYRVVVLDGRVVRTVEHVQANPDAPCNECRGAVSTLLEDGELPGGLAELAVAATKSLGLPLAGVDLAAENGGVVFEANVHPVFGSVGGLETVAVPYAAAHLGPAVGPRTPGVARQPGA</sequence>
<dbReference type="PANTHER" id="PTHR21621:SF0">
    <property type="entry name" value="BETA-CITRYLGLUTAMATE SYNTHASE B-RELATED"/>
    <property type="match status" value="1"/>
</dbReference>
<dbReference type="Gene3D" id="3.30.470.20">
    <property type="entry name" value="ATP-grasp fold, B domain"/>
    <property type="match status" value="1"/>
</dbReference>
<evidence type="ECO:0000313" key="4">
    <source>
        <dbReference type="EMBL" id="MFC5886868.1"/>
    </source>
</evidence>
<dbReference type="EMBL" id="JBHSOD010000021">
    <property type="protein sequence ID" value="MFC5886868.1"/>
    <property type="molecule type" value="Genomic_DNA"/>
</dbReference>
<organism evidence="4 5">
    <name type="scientific">Kitasatospora aburaviensis</name>
    <dbReference type="NCBI Taxonomy" id="67265"/>
    <lineage>
        <taxon>Bacteria</taxon>
        <taxon>Bacillati</taxon>
        <taxon>Actinomycetota</taxon>
        <taxon>Actinomycetes</taxon>
        <taxon>Kitasatosporales</taxon>
        <taxon>Streptomycetaceae</taxon>
        <taxon>Kitasatospora</taxon>
    </lineage>
</organism>
<feature type="region of interest" description="Disordered" evidence="2">
    <location>
        <begin position="42"/>
        <end position="89"/>
    </location>
</feature>
<dbReference type="PANTHER" id="PTHR21621">
    <property type="entry name" value="RIBOSOMAL PROTEIN S6 MODIFICATION PROTEIN"/>
    <property type="match status" value="1"/>
</dbReference>
<keyword evidence="1" id="KW-0067">ATP-binding</keyword>
<dbReference type="SUPFAM" id="SSF56059">
    <property type="entry name" value="Glutathione synthetase ATP-binding domain-like"/>
    <property type="match status" value="1"/>
</dbReference>
<evidence type="ECO:0000256" key="2">
    <source>
        <dbReference type="SAM" id="MobiDB-lite"/>
    </source>
</evidence>
<protein>
    <submittedName>
        <fullName evidence="4">RimK family alpha-L-glutamate ligase</fullName>
    </submittedName>
</protein>
<keyword evidence="1" id="KW-0547">Nucleotide-binding</keyword>
<dbReference type="Pfam" id="PF08443">
    <property type="entry name" value="RimK"/>
    <property type="match status" value="1"/>
</dbReference>
<evidence type="ECO:0000259" key="3">
    <source>
        <dbReference type="PROSITE" id="PS50975"/>
    </source>
</evidence>
<keyword evidence="4" id="KW-0436">Ligase</keyword>
<dbReference type="PROSITE" id="PS50975">
    <property type="entry name" value="ATP_GRASP"/>
    <property type="match status" value="1"/>
</dbReference>
<dbReference type="Gene3D" id="3.30.1490.20">
    <property type="entry name" value="ATP-grasp fold, A domain"/>
    <property type="match status" value="1"/>
</dbReference>
<gene>
    <name evidence="4" type="ORF">ACFP0N_18025</name>
</gene>
<name>A0ABW1F0M7_9ACTN</name>
<dbReference type="InterPro" id="IPR011761">
    <property type="entry name" value="ATP-grasp"/>
</dbReference>
<accession>A0ABW1F0M7</accession>
<evidence type="ECO:0000256" key="1">
    <source>
        <dbReference type="PROSITE-ProRule" id="PRU00409"/>
    </source>
</evidence>
<feature type="compositionally biased region" description="Gly residues" evidence="2">
    <location>
        <begin position="45"/>
        <end position="57"/>
    </location>
</feature>
<dbReference type="InterPro" id="IPR013651">
    <property type="entry name" value="ATP-grasp_RimK-type"/>
</dbReference>
<proteinExistence type="predicted"/>
<keyword evidence="5" id="KW-1185">Reference proteome</keyword>
<comment type="caution">
    <text evidence="4">The sequence shown here is derived from an EMBL/GenBank/DDBJ whole genome shotgun (WGS) entry which is preliminary data.</text>
</comment>